<evidence type="ECO:0000313" key="2">
    <source>
        <dbReference type="Proteomes" id="UP000197138"/>
    </source>
</evidence>
<protein>
    <submittedName>
        <fullName evidence="1">Uncharacterized protein</fullName>
    </submittedName>
</protein>
<gene>
    <name evidence="1" type="ORF">CDL15_Pgr026299</name>
</gene>
<reference evidence="2" key="1">
    <citation type="journal article" date="2017" name="Plant J.">
        <title>The pomegranate (Punica granatum L.) genome and the genomics of punicalagin biosynthesis.</title>
        <authorList>
            <person name="Qin G."/>
            <person name="Xu C."/>
            <person name="Ming R."/>
            <person name="Tang H."/>
            <person name="Guyot R."/>
            <person name="Kramer E.M."/>
            <person name="Hu Y."/>
            <person name="Yi X."/>
            <person name="Qi Y."/>
            <person name="Xu X."/>
            <person name="Gao Z."/>
            <person name="Pan H."/>
            <person name="Jian J."/>
            <person name="Tian Y."/>
            <person name="Yue Z."/>
            <person name="Xu Y."/>
        </authorList>
    </citation>
    <scope>NUCLEOTIDE SEQUENCE [LARGE SCALE GENOMIC DNA]</scope>
    <source>
        <strain evidence="2">cv. Dabenzi</strain>
    </source>
</reference>
<evidence type="ECO:0000313" key="1">
    <source>
        <dbReference type="EMBL" id="OWM89136.1"/>
    </source>
</evidence>
<dbReference type="AlphaFoldDB" id="A0A218XWV9"/>
<dbReference type="Proteomes" id="UP000197138">
    <property type="component" value="Unassembled WGS sequence"/>
</dbReference>
<proteinExistence type="predicted"/>
<accession>A0A218XWV9</accession>
<sequence>MFAWKENIGDAYGKTNAEEMRRAWKRSGLVCLSFGRGFANEVAPRALSYWRPRLLSKQLLISLLEAGFSVETIAWPADVALLEAGAS</sequence>
<comment type="caution">
    <text evidence="1">The sequence shown here is derived from an EMBL/GenBank/DDBJ whole genome shotgun (WGS) entry which is preliminary data.</text>
</comment>
<organism evidence="1 2">
    <name type="scientific">Punica granatum</name>
    <name type="common">Pomegranate</name>
    <dbReference type="NCBI Taxonomy" id="22663"/>
    <lineage>
        <taxon>Eukaryota</taxon>
        <taxon>Viridiplantae</taxon>
        <taxon>Streptophyta</taxon>
        <taxon>Embryophyta</taxon>
        <taxon>Tracheophyta</taxon>
        <taxon>Spermatophyta</taxon>
        <taxon>Magnoliopsida</taxon>
        <taxon>eudicotyledons</taxon>
        <taxon>Gunneridae</taxon>
        <taxon>Pentapetalae</taxon>
        <taxon>rosids</taxon>
        <taxon>malvids</taxon>
        <taxon>Myrtales</taxon>
        <taxon>Lythraceae</taxon>
        <taxon>Punica</taxon>
    </lineage>
</organism>
<dbReference type="EMBL" id="MTKT01000676">
    <property type="protein sequence ID" value="OWM89136.1"/>
    <property type="molecule type" value="Genomic_DNA"/>
</dbReference>
<name>A0A218XWV9_PUNGR</name>